<evidence type="ECO:0000313" key="1">
    <source>
        <dbReference type="EMBL" id="AVG47617.1"/>
    </source>
</evidence>
<sequence length="85" mass="10429">MNQNYILSIYPVNKIDTMSFHPMKMTEHIDSKNYENYEKYEKYENCDFDDLDDLDDFSTIENFILWQDKIFMRKIFYLASNSNKN</sequence>
<dbReference type="EMBL" id="MG602508">
    <property type="protein sequence ID" value="AVG47617.1"/>
    <property type="molecule type" value="Genomic_DNA"/>
</dbReference>
<reference evidence="1" key="1">
    <citation type="journal article" date="2017" name="Front. Microbiol.">
        <title>Genome Characterization of the First Mimiviruses of Lineage C Isolated in Brazil.</title>
        <authorList>
            <person name="Assis F.L."/>
            <person name="Franco-Luiz A.P.M."/>
            <person name="Dos Santos R.N."/>
            <person name="Campos F.S."/>
            <person name="Dornas F.P."/>
            <person name="Borato P.V.M."/>
            <person name="Franco A.C."/>
            <person name="Abrahao J.S."/>
            <person name="Colson P."/>
            <person name="Scola B."/>
        </authorList>
    </citation>
    <scope>NUCLEOTIDE SEQUENCE [LARGE SCALE GENOMIC DNA]</scope>
</reference>
<organismHost>
    <name type="scientific">Acanthamoeba polyphaga</name>
    <name type="common">Amoeba</name>
    <dbReference type="NCBI Taxonomy" id="5757"/>
</organismHost>
<name>A0A2L2DNC6_MIMIV</name>
<accession>A0A2L2DNC6</accession>
<proteinExistence type="predicted"/>
<protein>
    <submittedName>
        <fullName evidence="1">Uncharacterized protein</fullName>
    </submittedName>
</protein>
<organism evidence="1">
    <name type="scientific">Acanthamoeba polyphaga mimivirus</name>
    <name type="common">APMV</name>
    <dbReference type="NCBI Taxonomy" id="212035"/>
    <lineage>
        <taxon>Viruses</taxon>
        <taxon>Varidnaviria</taxon>
        <taxon>Bamfordvirae</taxon>
        <taxon>Nucleocytoviricota</taxon>
        <taxon>Megaviricetes</taxon>
        <taxon>Imitervirales</taxon>
        <taxon>Mimiviridae</taxon>
        <taxon>Megamimivirinae</taxon>
        <taxon>Mimivirus</taxon>
        <taxon>Mimivirus bradfordmassiliense</taxon>
    </lineage>
</organism>
<dbReference type="Proteomes" id="UP000279644">
    <property type="component" value="Segment"/>
</dbReference>